<evidence type="ECO:0000313" key="2">
    <source>
        <dbReference type="EMBL" id="EFL37135.1"/>
    </source>
</evidence>
<name>D9XHV6_STRVT</name>
<dbReference type="Proteomes" id="UP000004184">
    <property type="component" value="Unassembled WGS sequence"/>
</dbReference>
<feature type="compositionally biased region" description="Pro residues" evidence="1">
    <location>
        <begin position="22"/>
        <end position="31"/>
    </location>
</feature>
<dbReference type="HOGENOM" id="CLU_497739_0_0_11"/>
<dbReference type="AlphaFoldDB" id="D9XHV6"/>
<accession>D9XHV6</accession>
<feature type="region of interest" description="Disordered" evidence="1">
    <location>
        <begin position="313"/>
        <end position="370"/>
    </location>
</feature>
<feature type="region of interest" description="Disordered" evidence="1">
    <location>
        <begin position="1"/>
        <end position="33"/>
    </location>
</feature>
<dbReference type="EMBL" id="GG657757">
    <property type="protein sequence ID" value="EFL37135.1"/>
    <property type="molecule type" value="Genomic_DNA"/>
</dbReference>
<protein>
    <submittedName>
        <fullName evidence="2">Predicted protein</fullName>
    </submittedName>
</protein>
<evidence type="ECO:0000313" key="3">
    <source>
        <dbReference type="Proteomes" id="UP000004184"/>
    </source>
</evidence>
<reference evidence="3" key="1">
    <citation type="submission" date="2009-02" db="EMBL/GenBank/DDBJ databases">
        <title>Annotation of Streptomyces viridochromogenes strain DSM 40736.</title>
        <authorList>
            <consortium name="The Broad Institute Genome Sequencing Platform"/>
            <consortium name="Broad Institute Microbial Sequencing Center"/>
            <person name="Fischbach M."/>
            <person name="Godfrey P."/>
            <person name="Ward D."/>
            <person name="Young S."/>
            <person name="Zeng Q."/>
            <person name="Koehrsen M."/>
            <person name="Alvarado L."/>
            <person name="Berlin A.M."/>
            <person name="Bochicchio J."/>
            <person name="Borenstein D."/>
            <person name="Chapman S.B."/>
            <person name="Chen Z."/>
            <person name="Engels R."/>
            <person name="Freedman E."/>
            <person name="Gellesch M."/>
            <person name="Goldberg J."/>
            <person name="Griggs A."/>
            <person name="Gujja S."/>
            <person name="Heilman E.R."/>
            <person name="Heiman D.I."/>
            <person name="Hepburn T.A."/>
            <person name="Howarth C."/>
            <person name="Jen D."/>
            <person name="Larson L."/>
            <person name="Lewis B."/>
            <person name="Mehta T."/>
            <person name="Park D."/>
            <person name="Pearson M."/>
            <person name="Richards J."/>
            <person name="Roberts A."/>
            <person name="Saif S."/>
            <person name="Shea T.D."/>
            <person name="Shenoy N."/>
            <person name="Sisk P."/>
            <person name="Stolte C."/>
            <person name="Sykes S.N."/>
            <person name="Thomson T."/>
            <person name="Walk T."/>
            <person name="White J."/>
            <person name="Yandava C."/>
            <person name="Straight P."/>
            <person name="Clardy J."/>
            <person name="Hung D."/>
            <person name="Kolter R."/>
            <person name="Mekalanos J."/>
            <person name="Walker S."/>
            <person name="Walsh C.T."/>
            <person name="Wieland-Brown L.C."/>
            <person name="Haas B."/>
            <person name="Nusbaum C."/>
            <person name="Birren B."/>
        </authorList>
    </citation>
    <scope>NUCLEOTIDE SEQUENCE [LARGE SCALE GENOMIC DNA]</scope>
    <source>
        <strain evidence="3">DSM 40736 / JCM 4977 / BCRC 1201 / Tue 494</strain>
    </source>
</reference>
<sequence length="547" mass="58934">MADPAGHSLPTPAVASDTSAGQPPPAGPPARPLGLMAVDQTIVHAAAQILTRLDAERDAISSEWAGRQDMERSVSALARSFFGLGTMDSQVFDGFDQLVRQPTERHQKFLRLALDTARQALSAYGAAPDNPQLRRRLADVLYACVVATDAVRWDTNVATALYALFWAGIPSTQLRQLSLQVIETVTDPVLRNALGVLEGRRSELLGQTLSAVQPALTTTRTAFERLEAKAREWAPWVRKVINVLDAAMLTYGVYELGVAALSGGRGGGPPLAGGAIALSGTRALTLPAIRMFGWQQVLEQLVVVGGISSTVVFSRPPRSSEGTESRPGRGGRQGSTGQRDPLSEFDPDDNVGGQRGRPSGDPQPAPDDLYCEPVDARTAAAWERQDAAWEQAQQAKVEGRVFSSLSREVRRRAGYKFQRTIYPATIKIARGGRALPFVRGVLTRRFLDSLRGQTQRALFIETSVRVSPNRMVRFDLLEITFGTGRGAKDAAEVLDLTTSLRAEHVLGTGEYASILSKAGFRVTAADVVLLDNGAIADKLIIVPAQIP</sequence>
<evidence type="ECO:0000256" key="1">
    <source>
        <dbReference type="SAM" id="MobiDB-lite"/>
    </source>
</evidence>
<proteinExistence type="predicted"/>
<organism evidence="2 3">
    <name type="scientific">Streptomyces viridochromogenes (strain DSM 40736 / JCM 4977 / BCRC 1201 / Tue 494)</name>
    <dbReference type="NCBI Taxonomy" id="591159"/>
    <lineage>
        <taxon>Bacteria</taxon>
        <taxon>Bacillati</taxon>
        <taxon>Actinomycetota</taxon>
        <taxon>Actinomycetes</taxon>
        <taxon>Kitasatosporales</taxon>
        <taxon>Streptomycetaceae</taxon>
        <taxon>Streptomyces</taxon>
    </lineage>
</organism>
<keyword evidence="3" id="KW-1185">Reference proteome</keyword>
<gene>
    <name evidence="2" type="ORF">SSQG_07653</name>
</gene>